<evidence type="ECO:0000256" key="3">
    <source>
        <dbReference type="ARBA" id="ARBA00022777"/>
    </source>
</evidence>
<dbReference type="InterPro" id="IPR011611">
    <property type="entry name" value="PfkB_dom"/>
</dbReference>
<dbReference type="GO" id="GO:0016301">
    <property type="term" value="F:kinase activity"/>
    <property type="evidence" value="ECO:0007669"/>
    <property type="project" value="UniProtKB-KW"/>
</dbReference>
<sequence>MHVIGHISIDKIVDPNGNIIMSAGGAPTYCGFYLSQLDVHITPISVVGPDFDGLGHYKERGLSIDGIRVEPTCRTTSYELKYRRDGGRELRLASKCRDLEADDVNGIRGTAVVNPIAGEVSLDLLKLIRGSSDFMAIDAQGFSRKFDSNGNVSVSLDHMTLDSLLINGDLLKLSIDDVDDLDLVKLSRNNKYVLVTMGSKLGYLIHNGRRYGFSRTPSISVVDPTGAGDVTGCALAWYLSRGEDIEWSFARAMAISMEKVRHLGPYGVMDSRNVDELTDLLLDLLVIA</sequence>
<feature type="domain" description="Carbohydrate kinase PfkB" evidence="4">
    <location>
        <begin position="187"/>
        <end position="266"/>
    </location>
</feature>
<dbReference type="InterPro" id="IPR050306">
    <property type="entry name" value="PfkB_Carbo_kinase"/>
</dbReference>
<dbReference type="Proteomes" id="UP000610960">
    <property type="component" value="Unassembled WGS sequence"/>
</dbReference>
<accession>A0A830GTU4</accession>
<reference evidence="5" key="1">
    <citation type="journal article" date="2014" name="Int. J. Syst. Evol. Microbiol.">
        <title>Complete genome sequence of Corynebacterium casei LMG S-19264T (=DSM 44701T), isolated from a smear-ripened cheese.</title>
        <authorList>
            <consortium name="US DOE Joint Genome Institute (JGI-PGF)"/>
            <person name="Walter F."/>
            <person name="Albersmeier A."/>
            <person name="Kalinowski J."/>
            <person name="Ruckert C."/>
        </authorList>
    </citation>
    <scope>NUCLEOTIDE SEQUENCE</scope>
    <source>
        <strain evidence="5">JCM 10088</strain>
    </source>
</reference>
<dbReference type="OrthoDB" id="26949at2157"/>
<organism evidence="5 6">
    <name type="scientific">Thermocladium modestius</name>
    <dbReference type="NCBI Taxonomy" id="62609"/>
    <lineage>
        <taxon>Archaea</taxon>
        <taxon>Thermoproteota</taxon>
        <taxon>Thermoprotei</taxon>
        <taxon>Thermoproteales</taxon>
        <taxon>Thermoproteaceae</taxon>
        <taxon>Thermocladium</taxon>
    </lineage>
</organism>
<gene>
    <name evidence="5" type="ORF">GCM10007981_06560</name>
</gene>
<comment type="caution">
    <text evidence="5">The sequence shown here is derived from an EMBL/GenBank/DDBJ whole genome shotgun (WGS) entry which is preliminary data.</text>
</comment>
<name>A0A830GTU4_9CREN</name>
<comment type="similarity">
    <text evidence="1">Belongs to the carbohydrate kinase PfkB family.</text>
</comment>
<evidence type="ECO:0000313" key="5">
    <source>
        <dbReference type="EMBL" id="GGP20050.1"/>
    </source>
</evidence>
<dbReference type="Gene3D" id="3.40.1190.20">
    <property type="match status" value="1"/>
</dbReference>
<evidence type="ECO:0000259" key="4">
    <source>
        <dbReference type="Pfam" id="PF00294"/>
    </source>
</evidence>
<evidence type="ECO:0000256" key="2">
    <source>
        <dbReference type="ARBA" id="ARBA00022679"/>
    </source>
</evidence>
<dbReference type="InterPro" id="IPR029056">
    <property type="entry name" value="Ribokinase-like"/>
</dbReference>
<dbReference type="PANTHER" id="PTHR43085:SF57">
    <property type="entry name" value="CARBOHYDRATE KINASE PFKB DOMAIN-CONTAINING PROTEIN"/>
    <property type="match status" value="1"/>
</dbReference>
<dbReference type="SUPFAM" id="SSF53613">
    <property type="entry name" value="Ribokinase-like"/>
    <property type="match status" value="1"/>
</dbReference>
<keyword evidence="3" id="KW-0418">Kinase</keyword>
<dbReference type="PANTHER" id="PTHR43085">
    <property type="entry name" value="HEXOKINASE FAMILY MEMBER"/>
    <property type="match status" value="1"/>
</dbReference>
<reference evidence="5" key="2">
    <citation type="submission" date="2020-09" db="EMBL/GenBank/DDBJ databases">
        <authorList>
            <person name="Sun Q."/>
            <person name="Ohkuma M."/>
        </authorList>
    </citation>
    <scope>NUCLEOTIDE SEQUENCE</scope>
    <source>
        <strain evidence="5">JCM 10088</strain>
    </source>
</reference>
<evidence type="ECO:0000256" key="1">
    <source>
        <dbReference type="ARBA" id="ARBA00010688"/>
    </source>
</evidence>
<dbReference type="EMBL" id="BMNL01000002">
    <property type="protein sequence ID" value="GGP20050.1"/>
    <property type="molecule type" value="Genomic_DNA"/>
</dbReference>
<dbReference type="Pfam" id="PF00294">
    <property type="entry name" value="PfkB"/>
    <property type="match status" value="1"/>
</dbReference>
<protein>
    <recommendedName>
        <fullName evidence="4">Carbohydrate kinase PfkB domain-containing protein</fullName>
    </recommendedName>
</protein>
<keyword evidence="2" id="KW-0808">Transferase</keyword>
<evidence type="ECO:0000313" key="6">
    <source>
        <dbReference type="Proteomes" id="UP000610960"/>
    </source>
</evidence>
<proteinExistence type="inferred from homology"/>
<dbReference type="RefSeq" id="WP_188596031.1">
    <property type="nucleotide sequence ID" value="NZ_BMNL01000002.1"/>
</dbReference>
<dbReference type="AlphaFoldDB" id="A0A830GTU4"/>
<keyword evidence="6" id="KW-1185">Reference proteome</keyword>